<dbReference type="PRINTS" id="PR00080">
    <property type="entry name" value="SDRFAMILY"/>
</dbReference>
<evidence type="ECO:0000313" key="6">
    <source>
        <dbReference type="EMBL" id="GED09509.1"/>
    </source>
</evidence>
<comment type="caution">
    <text evidence="6">The sequence shown here is derived from an EMBL/GenBank/DDBJ whole genome shotgun (WGS) entry which is preliminary data.</text>
</comment>
<dbReference type="RefSeq" id="WP_141389041.1">
    <property type="nucleotide sequence ID" value="NZ_BJNZ01000007.1"/>
</dbReference>
<dbReference type="SMART" id="SM00822">
    <property type="entry name" value="PKS_KR"/>
    <property type="match status" value="1"/>
</dbReference>
<evidence type="ECO:0000259" key="5">
    <source>
        <dbReference type="SMART" id="SM00822"/>
    </source>
</evidence>
<protein>
    <submittedName>
        <fullName evidence="6">Dehydrogenase</fullName>
    </submittedName>
</protein>
<evidence type="ECO:0000256" key="3">
    <source>
        <dbReference type="ARBA" id="ARBA00023002"/>
    </source>
</evidence>
<reference evidence="6 7" key="1">
    <citation type="submission" date="2019-06" db="EMBL/GenBank/DDBJ databases">
        <title>Whole genome shotgun sequence of Cellulosimicrobium cellulans NBRC 15516.</title>
        <authorList>
            <person name="Hosoyama A."/>
            <person name="Uohara A."/>
            <person name="Ohji S."/>
            <person name="Ichikawa N."/>
        </authorList>
    </citation>
    <scope>NUCLEOTIDE SEQUENCE [LARGE SCALE GENOMIC DNA]</scope>
    <source>
        <strain evidence="6 7">NBRC 15516</strain>
    </source>
</reference>
<proteinExistence type="inferred from homology"/>
<organism evidence="6 7">
    <name type="scientific">Cellulosimicrobium cellulans</name>
    <name type="common">Arthrobacter luteus</name>
    <dbReference type="NCBI Taxonomy" id="1710"/>
    <lineage>
        <taxon>Bacteria</taxon>
        <taxon>Bacillati</taxon>
        <taxon>Actinomycetota</taxon>
        <taxon>Actinomycetes</taxon>
        <taxon>Micrococcales</taxon>
        <taxon>Promicromonosporaceae</taxon>
        <taxon>Cellulosimicrobium</taxon>
    </lineage>
</organism>
<dbReference type="GO" id="GO:0016491">
    <property type="term" value="F:oxidoreductase activity"/>
    <property type="evidence" value="ECO:0007669"/>
    <property type="project" value="UniProtKB-KW"/>
</dbReference>
<dbReference type="AlphaFoldDB" id="A0A4Y4DVT5"/>
<dbReference type="EMBL" id="BJNZ01000007">
    <property type="protein sequence ID" value="GED09509.1"/>
    <property type="molecule type" value="Genomic_DNA"/>
</dbReference>
<feature type="domain" description="Ketoreductase" evidence="5">
    <location>
        <begin position="3"/>
        <end position="203"/>
    </location>
</feature>
<evidence type="ECO:0000256" key="1">
    <source>
        <dbReference type="ARBA" id="ARBA00006484"/>
    </source>
</evidence>
<keyword evidence="2" id="KW-0521">NADP</keyword>
<name>A0A4Y4DVT5_CELCE</name>
<dbReference type="SUPFAM" id="SSF51735">
    <property type="entry name" value="NAD(P)-binding Rossmann-fold domains"/>
    <property type="match status" value="1"/>
</dbReference>
<dbReference type="PANTHER" id="PTHR43963">
    <property type="entry name" value="CARBONYL REDUCTASE 1-RELATED"/>
    <property type="match status" value="1"/>
</dbReference>
<keyword evidence="3" id="KW-0560">Oxidoreductase</keyword>
<evidence type="ECO:0000256" key="2">
    <source>
        <dbReference type="ARBA" id="ARBA00022857"/>
    </source>
</evidence>
<gene>
    <name evidence="6" type="ORF">CCE02nite_15080</name>
</gene>
<dbReference type="PRINTS" id="PR00081">
    <property type="entry name" value="GDHRDH"/>
</dbReference>
<dbReference type="InterPro" id="IPR036291">
    <property type="entry name" value="NAD(P)-bd_dom_sf"/>
</dbReference>
<dbReference type="Proteomes" id="UP000316659">
    <property type="component" value="Unassembled WGS sequence"/>
</dbReference>
<dbReference type="PANTHER" id="PTHR43963:SF6">
    <property type="entry name" value="CHAIN DEHYDROGENASE FAMILY PROTEIN, PUTATIVE (AFU_ORTHOLOGUE AFUA_3G15350)-RELATED"/>
    <property type="match status" value="1"/>
</dbReference>
<comment type="similarity">
    <text evidence="1 4">Belongs to the short-chain dehydrogenases/reductases (SDR) family.</text>
</comment>
<accession>A0A4Y4DVT5</accession>
<evidence type="ECO:0000313" key="7">
    <source>
        <dbReference type="Proteomes" id="UP000316659"/>
    </source>
</evidence>
<sequence>MQSIALVTGGTRGLGLAVVEALAADGTTVVLAGRRPDAVRDVVSALRARGLDVSGVTLDVDDPASVRAAAAELSARHDHLDVLVNNAGILPEATSGRGDETPRFADPAVFERTFRTNVFGAVAVIQELLPLLERSTAGRVVNVSSTMGSLTDQQDPDSPWFGMVVPAYQASKAALNAVTVSLAKHLAGTRVKVTSVCPGWVQTDLAPGNREHAPTTPAEAAQVVVRAARLPDDAASGAFLSAAGPVAW</sequence>
<dbReference type="Pfam" id="PF00106">
    <property type="entry name" value="adh_short"/>
    <property type="match status" value="1"/>
</dbReference>
<dbReference type="InterPro" id="IPR057326">
    <property type="entry name" value="KR_dom"/>
</dbReference>
<dbReference type="InterPro" id="IPR002347">
    <property type="entry name" value="SDR_fam"/>
</dbReference>
<dbReference type="Gene3D" id="3.40.50.720">
    <property type="entry name" value="NAD(P)-binding Rossmann-like Domain"/>
    <property type="match status" value="1"/>
</dbReference>
<evidence type="ECO:0000256" key="4">
    <source>
        <dbReference type="RuleBase" id="RU000363"/>
    </source>
</evidence>